<name>A0AAD7KU84_QUISA</name>
<dbReference type="PANTHER" id="PTHR12904:SF23">
    <property type="entry name" value="PROTEIN ZER-1 HOMOLOG"/>
    <property type="match status" value="1"/>
</dbReference>
<dbReference type="PANTHER" id="PTHR12904">
    <property type="match status" value="1"/>
</dbReference>
<dbReference type="KEGG" id="qsa:O6P43_034339"/>
<protein>
    <submittedName>
        <fullName evidence="1">F-box/LRR protein</fullName>
    </submittedName>
</protein>
<dbReference type="Pfam" id="PF13516">
    <property type="entry name" value="LRR_6"/>
    <property type="match status" value="1"/>
</dbReference>
<dbReference type="SMART" id="SM00367">
    <property type="entry name" value="LRR_CC"/>
    <property type="match status" value="6"/>
</dbReference>
<dbReference type="AlphaFoldDB" id="A0AAD7KU84"/>
<organism evidence="1 2">
    <name type="scientific">Quillaja saponaria</name>
    <name type="common">Soap bark tree</name>
    <dbReference type="NCBI Taxonomy" id="32244"/>
    <lineage>
        <taxon>Eukaryota</taxon>
        <taxon>Viridiplantae</taxon>
        <taxon>Streptophyta</taxon>
        <taxon>Embryophyta</taxon>
        <taxon>Tracheophyta</taxon>
        <taxon>Spermatophyta</taxon>
        <taxon>Magnoliopsida</taxon>
        <taxon>eudicotyledons</taxon>
        <taxon>Gunneridae</taxon>
        <taxon>Pentapetalae</taxon>
        <taxon>rosids</taxon>
        <taxon>fabids</taxon>
        <taxon>Fabales</taxon>
        <taxon>Quillajaceae</taxon>
        <taxon>Quillaja</taxon>
    </lineage>
</organism>
<dbReference type="InterPro" id="IPR001611">
    <property type="entry name" value="Leu-rich_rpt"/>
</dbReference>
<reference evidence="1" key="1">
    <citation type="journal article" date="2023" name="Science">
        <title>Elucidation of the pathway for biosynthesis of saponin adjuvants from the soapbark tree.</title>
        <authorList>
            <person name="Reed J."/>
            <person name="Orme A."/>
            <person name="El-Demerdash A."/>
            <person name="Owen C."/>
            <person name="Martin L.B.B."/>
            <person name="Misra R.C."/>
            <person name="Kikuchi S."/>
            <person name="Rejzek M."/>
            <person name="Martin A.C."/>
            <person name="Harkess A."/>
            <person name="Leebens-Mack J."/>
            <person name="Louveau T."/>
            <person name="Stephenson M.J."/>
            <person name="Osbourn A."/>
        </authorList>
    </citation>
    <scope>NUCLEOTIDE SEQUENCE</scope>
    <source>
        <strain evidence="1">S10</strain>
    </source>
</reference>
<proteinExistence type="predicted"/>
<dbReference type="EMBL" id="JARAOO010000014">
    <property type="protein sequence ID" value="KAJ7945040.1"/>
    <property type="molecule type" value="Genomic_DNA"/>
</dbReference>
<comment type="caution">
    <text evidence="1">The sequence shown here is derived from an EMBL/GenBank/DDBJ whole genome shotgun (WGS) entry which is preliminary data.</text>
</comment>
<sequence>MEANSQLVRICIKAACESSESVEKWRRQKRSLERLPSHLADALLHGLLSRRLLYPSLLEVFKHSVEEVDARGESSVDAEWMAYLGAFRHLRCLNVADCHRVTSSAIWALTGMSSLKELDLSRCLKVNDAGIRHLLSISTMEKLLISETSVTTDGVKLLSSLGKLTFLDLGGLPVTDTALSCLQVLKKLWYLDLWGSKISNRGVAVLNMFPKLSYLNLAWTSVTKLPNLLSLKYLNMSNCTIDSVLEENGDKSPTERLILSGCSFIDGADPLLYVETNFLSFLDLSHTSIPTFCFLLNMKAVEYLDLTSCMIGDDSVELVAAIGENLKNLNLSSTRISSEGVGSLAGHVPKLEILSLSQTPIDEAAISYLSMMPSLKVIDLSNTEIKGFNQQQPLSLAALQNLNHLQRLNLEQTQVRDEALCPLSSFPQLSYLSLKRASLTDISLYYLSSIPKLTNLSVRDAVLTNYGLNLFKPPATLEFLDLRGCWLLTADAILSFCRSHPQIEVRHELSHVVPSGQIVSSRASQLQFTSRPIEAHKKIENISMSPCFIDQRLKYSRDELLSLQCTISPPKIVGDRGNATP</sequence>
<evidence type="ECO:0000313" key="1">
    <source>
        <dbReference type="EMBL" id="KAJ7945040.1"/>
    </source>
</evidence>
<dbReference type="SUPFAM" id="SSF52047">
    <property type="entry name" value="RNI-like"/>
    <property type="match status" value="2"/>
</dbReference>
<dbReference type="Gene3D" id="3.80.10.10">
    <property type="entry name" value="Ribonuclease Inhibitor"/>
    <property type="match status" value="4"/>
</dbReference>
<dbReference type="InterPro" id="IPR006553">
    <property type="entry name" value="Leu-rich_rpt_Cys-con_subtyp"/>
</dbReference>
<dbReference type="InterPro" id="IPR051341">
    <property type="entry name" value="Zyg-11_UBL_adapter"/>
</dbReference>
<dbReference type="Proteomes" id="UP001163823">
    <property type="component" value="Chromosome 14"/>
</dbReference>
<gene>
    <name evidence="1" type="ORF">O6P43_034339</name>
</gene>
<accession>A0AAD7KU84</accession>
<dbReference type="EMBL" id="JARAOO010000014">
    <property type="protein sequence ID" value="KAJ7945041.1"/>
    <property type="molecule type" value="Genomic_DNA"/>
</dbReference>
<evidence type="ECO:0000313" key="2">
    <source>
        <dbReference type="Proteomes" id="UP001163823"/>
    </source>
</evidence>
<dbReference type="InterPro" id="IPR032675">
    <property type="entry name" value="LRR_dom_sf"/>
</dbReference>
<keyword evidence="2" id="KW-1185">Reference proteome</keyword>